<feature type="region of interest" description="Disordered" evidence="6">
    <location>
        <begin position="1"/>
        <end position="138"/>
    </location>
</feature>
<organism evidence="8">
    <name type="scientific">Aceria tosichella</name>
    <name type="common">wheat curl mite</name>
    <dbReference type="NCBI Taxonomy" id="561515"/>
    <lineage>
        <taxon>Eukaryota</taxon>
        <taxon>Metazoa</taxon>
        <taxon>Ecdysozoa</taxon>
        <taxon>Arthropoda</taxon>
        <taxon>Chelicerata</taxon>
        <taxon>Arachnida</taxon>
        <taxon>Acari</taxon>
        <taxon>Acariformes</taxon>
        <taxon>Trombidiformes</taxon>
        <taxon>Prostigmata</taxon>
        <taxon>Eupodina</taxon>
        <taxon>Eriophyoidea</taxon>
        <taxon>Eriophyidae</taxon>
        <taxon>Eriophyinae</taxon>
        <taxon>Aceriini</taxon>
        <taxon>Aceria</taxon>
    </lineage>
</organism>
<evidence type="ECO:0000313" key="8">
    <source>
        <dbReference type="EMBL" id="MDE51831.1"/>
    </source>
</evidence>
<feature type="domain" description="BHLH" evidence="7">
    <location>
        <begin position="555"/>
        <end position="608"/>
    </location>
</feature>
<dbReference type="PANTHER" id="PTHR11793">
    <property type="entry name" value="BASIC HELIX-LOOP-HELIX TRANSCRIPTION FACTOR"/>
    <property type="match status" value="1"/>
</dbReference>
<comment type="subcellular location">
    <subcellularLocation>
        <location evidence="1">Nucleus</location>
    </subcellularLocation>
</comment>
<dbReference type="Gene3D" id="4.10.280.10">
    <property type="entry name" value="Helix-loop-helix DNA-binding domain"/>
    <property type="match status" value="1"/>
</dbReference>
<feature type="compositionally biased region" description="Low complexity" evidence="6">
    <location>
        <begin position="168"/>
        <end position="179"/>
    </location>
</feature>
<dbReference type="InterPro" id="IPR051098">
    <property type="entry name" value="NeuroDiff_E-box_TFs"/>
</dbReference>
<evidence type="ECO:0000256" key="4">
    <source>
        <dbReference type="ARBA" id="ARBA00023163"/>
    </source>
</evidence>
<evidence type="ECO:0000259" key="7">
    <source>
        <dbReference type="PROSITE" id="PS50888"/>
    </source>
</evidence>
<feature type="compositionally biased region" description="Low complexity" evidence="6">
    <location>
        <begin position="33"/>
        <end position="45"/>
    </location>
</feature>
<feature type="compositionally biased region" description="Low complexity" evidence="6">
    <location>
        <begin position="231"/>
        <end position="251"/>
    </location>
</feature>
<feature type="compositionally biased region" description="Basic and acidic residues" evidence="6">
    <location>
        <begin position="549"/>
        <end position="565"/>
    </location>
</feature>
<name>A0A6G1SNP9_9ACAR</name>
<dbReference type="PANTHER" id="PTHR11793:SF13">
    <property type="entry name" value="PROTEIN DAUGHTERLESS"/>
    <property type="match status" value="1"/>
</dbReference>
<dbReference type="GO" id="GO:0000785">
    <property type="term" value="C:chromatin"/>
    <property type="evidence" value="ECO:0007669"/>
    <property type="project" value="TreeGrafter"/>
</dbReference>
<dbReference type="GO" id="GO:0046983">
    <property type="term" value="F:protein dimerization activity"/>
    <property type="evidence" value="ECO:0007669"/>
    <property type="project" value="InterPro"/>
</dbReference>
<keyword evidence="5" id="KW-0539">Nucleus</keyword>
<dbReference type="SUPFAM" id="SSF47459">
    <property type="entry name" value="HLH, helix-loop-helix DNA-binding domain"/>
    <property type="match status" value="1"/>
</dbReference>
<dbReference type="EMBL" id="GGYP01007060">
    <property type="protein sequence ID" value="MDE51831.1"/>
    <property type="molecule type" value="Transcribed_RNA"/>
</dbReference>
<dbReference type="InterPro" id="IPR036638">
    <property type="entry name" value="HLH_DNA-bd_sf"/>
</dbReference>
<dbReference type="GO" id="GO:0005634">
    <property type="term" value="C:nucleus"/>
    <property type="evidence" value="ECO:0007669"/>
    <property type="project" value="UniProtKB-SubCell"/>
</dbReference>
<feature type="compositionally biased region" description="Low complexity" evidence="6">
    <location>
        <begin position="108"/>
        <end position="135"/>
    </location>
</feature>
<dbReference type="PROSITE" id="PS00018">
    <property type="entry name" value="EF_HAND_1"/>
    <property type="match status" value="1"/>
</dbReference>
<accession>A0A6G1SNP9</accession>
<dbReference type="AlphaFoldDB" id="A0A6G1SNP9"/>
<feature type="region of interest" description="Disordered" evidence="6">
    <location>
        <begin position="164"/>
        <end position="193"/>
    </location>
</feature>
<protein>
    <submittedName>
        <fullName evidence="8">Transcription factor E2-alpha</fullName>
    </submittedName>
</protein>
<dbReference type="SMART" id="SM00353">
    <property type="entry name" value="HLH"/>
    <property type="match status" value="1"/>
</dbReference>
<feature type="compositionally biased region" description="Polar residues" evidence="6">
    <location>
        <begin position="368"/>
        <end position="381"/>
    </location>
</feature>
<feature type="region of interest" description="Disordered" evidence="6">
    <location>
        <begin position="524"/>
        <end position="565"/>
    </location>
</feature>
<evidence type="ECO:0000256" key="3">
    <source>
        <dbReference type="ARBA" id="ARBA00023125"/>
    </source>
</evidence>
<feature type="compositionally biased region" description="Gly residues" evidence="6">
    <location>
        <begin position="50"/>
        <end position="60"/>
    </location>
</feature>
<dbReference type="CDD" id="cd18945">
    <property type="entry name" value="bHLH_E-protein_TCF4_E2-2"/>
    <property type="match status" value="1"/>
</dbReference>
<dbReference type="GO" id="GO:0005667">
    <property type="term" value="C:transcription regulator complex"/>
    <property type="evidence" value="ECO:0007669"/>
    <property type="project" value="TreeGrafter"/>
</dbReference>
<keyword evidence="4" id="KW-0804">Transcription</keyword>
<dbReference type="InterPro" id="IPR011598">
    <property type="entry name" value="bHLH_dom"/>
</dbReference>
<keyword evidence="2" id="KW-0805">Transcription regulation</keyword>
<dbReference type="InterPro" id="IPR018247">
    <property type="entry name" value="EF_Hand_1_Ca_BS"/>
</dbReference>
<feature type="compositionally biased region" description="Basic and acidic residues" evidence="6">
    <location>
        <begin position="352"/>
        <end position="367"/>
    </location>
</feature>
<evidence type="ECO:0000256" key="6">
    <source>
        <dbReference type="SAM" id="MobiDB-lite"/>
    </source>
</evidence>
<dbReference type="PROSITE" id="PS50888">
    <property type="entry name" value="BHLH"/>
    <property type="match status" value="1"/>
</dbReference>
<evidence type="ECO:0000256" key="2">
    <source>
        <dbReference type="ARBA" id="ARBA00023015"/>
    </source>
</evidence>
<evidence type="ECO:0000256" key="5">
    <source>
        <dbReference type="ARBA" id="ARBA00023242"/>
    </source>
</evidence>
<sequence length="642" mass="68714">MSSGRGDPSPSQSGDDSSSRTTQQRSIAATKPSSSSSIGQQQGPPDTSLRGGGGGGGGGSWSTRSRDELMSATSVGASVEFNKAPAPAAYSGPAGEQRQAGGASSNVTTPTSQQQYSTTSNTTTTTTTTTTSGTQRLGSIEILNENKQRQLQLKQQESFKQHLEQRQKFIQQQQQEQQQKLGTLGGSSTHSPAADLLYNSAYRVETGAPDYALMATSAGAQNQTSKQQRFAPAAATSATASKSGAGNSSSSFDRKSASRNPFDEATAGDQQEQDHSKQPALSSLLAASRQRDRQGDAGEESPATLSGRSGFLATLMGDEPKKGTPGASDQLVDEGGDELNTGTLGRGGGGPDGHDHQAQCHDEHDEACSTTPPSRYSKLTQSGGGAQSYHYDGSDDRPFYQRDLASILSECRGSRKLVILIVAIALLLDNMLLTSVVPIIPAYLYKLRVEREHRESLEQQNGSLGIVGAAGKGGAAGGPRLDLNRDGQVDEDEIQAELDRRINQSLANVQDRFSGSFFHPRVVGARKRPVGDDDDDDDDDQSRTGSRGGNEREKERRQANNARERIRVKDINDAFKELGTMCAQHMSADRNRTKLMILHDAVEVITHLERAVKERNLNPKTACLKRREDEKTVGPVCCNESQ</sequence>
<reference evidence="8" key="1">
    <citation type="submission" date="2018-10" db="EMBL/GenBank/DDBJ databases">
        <title>Transcriptome assembly of Aceria tosichella (Wheat curl mite) Type 2.</title>
        <authorList>
            <person name="Scully E.D."/>
            <person name="Geib S.M."/>
            <person name="Palmer N.A."/>
            <person name="Gupta A.K."/>
            <person name="Sarath G."/>
            <person name="Tatineni S."/>
        </authorList>
    </citation>
    <scope>NUCLEOTIDE SEQUENCE</scope>
    <source>
        <strain evidence="8">LincolnNE</strain>
    </source>
</reference>
<dbReference type="Pfam" id="PF00010">
    <property type="entry name" value="HLH"/>
    <property type="match status" value="1"/>
</dbReference>
<feature type="region of interest" description="Disordered" evidence="6">
    <location>
        <begin position="223"/>
        <end position="395"/>
    </location>
</feature>
<proteinExistence type="predicted"/>
<feature type="compositionally biased region" description="Low complexity" evidence="6">
    <location>
        <begin position="84"/>
        <end position="95"/>
    </location>
</feature>
<dbReference type="GO" id="GO:0000981">
    <property type="term" value="F:DNA-binding transcription factor activity, RNA polymerase II-specific"/>
    <property type="evidence" value="ECO:0007669"/>
    <property type="project" value="TreeGrafter"/>
</dbReference>
<feature type="compositionally biased region" description="Low complexity" evidence="6">
    <location>
        <begin position="1"/>
        <end position="24"/>
    </location>
</feature>
<gene>
    <name evidence="8" type="primary">Tcf3</name>
    <name evidence="8" type="ORF">g.14713</name>
</gene>
<evidence type="ECO:0000256" key="1">
    <source>
        <dbReference type="ARBA" id="ARBA00004123"/>
    </source>
</evidence>
<keyword evidence="3" id="KW-0238">DNA-binding</keyword>
<dbReference type="GO" id="GO:0000978">
    <property type="term" value="F:RNA polymerase II cis-regulatory region sequence-specific DNA binding"/>
    <property type="evidence" value="ECO:0007669"/>
    <property type="project" value="TreeGrafter"/>
</dbReference>